<name>A0A926N8F4_9BACL</name>
<dbReference type="Pfam" id="PF13523">
    <property type="entry name" value="Acetyltransf_8"/>
    <property type="match status" value="1"/>
</dbReference>
<dbReference type="PANTHER" id="PTHR31438">
    <property type="entry name" value="LYSINE N-ACYLTRANSFERASE C17G9.06C-RELATED"/>
    <property type="match status" value="1"/>
</dbReference>
<evidence type="ECO:0000256" key="4">
    <source>
        <dbReference type="ARBA" id="ARBA00031122"/>
    </source>
</evidence>
<protein>
    <recommendedName>
        <fullName evidence="3">Lysine N-acyltransferase MbtK</fullName>
    </recommendedName>
    <alternativeName>
        <fullName evidence="4">Mycobactin synthase protein K</fullName>
    </alternativeName>
</protein>
<dbReference type="AlphaFoldDB" id="A0A926N8F4"/>
<dbReference type="RefSeq" id="WP_191141829.1">
    <property type="nucleotide sequence ID" value="NZ_JACXAH010000008.1"/>
</dbReference>
<evidence type="ECO:0000256" key="2">
    <source>
        <dbReference type="ARBA" id="ARBA00004924"/>
    </source>
</evidence>
<feature type="domain" description="Acyltransferase MbtK/IucB-like conserved" evidence="5">
    <location>
        <begin position="23"/>
        <end position="71"/>
    </location>
</feature>
<evidence type="ECO:0000256" key="1">
    <source>
        <dbReference type="ARBA" id="ARBA00003818"/>
    </source>
</evidence>
<evidence type="ECO:0000256" key="3">
    <source>
        <dbReference type="ARBA" id="ARBA00020586"/>
    </source>
</evidence>
<dbReference type="GO" id="GO:0019290">
    <property type="term" value="P:siderophore biosynthetic process"/>
    <property type="evidence" value="ECO:0007669"/>
    <property type="project" value="InterPro"/>
</dbReference>
<organism evidence="6 7">
    <name type="scientific">Polycladospora coralii</name>
    <dbReference type="NCBI Taxonomy" id="2771432"/>
    <lineage>
        <taxon>Bacteria</taxon>
        <taxon>Bacillati</taxon>
        <taxon>Bacillota</taxon>
        <taxon>Bacilli</taxon>
        <taxon>Bacillales</taxon>
        <taxon>Thermoactinomycetaceae</taxon>
        <taxon>Polycladospora</taxon>
    </lineage>
</organism>
<proteinExistence type="predicted"/>
<comment type="pathway">
    <text evidence="2">Siderophore biosynthesis.</text>
</comment>
<dbReference type="Proteomes" id="UP000661691">
    <property type="component" value="Unassembled WGS sequence"/>
</dbReference>
<dbReference type="GO" id="GO:0016410">
    <property type="term" value="F:N-acyltransferase activity"/>
    <property type="evidence" value="ECO:0007669"/>
    <property type="project" value="TreeGrafter"/>
</dbReference>
<dbReference type="SUPFAM" id="SSF55729">
    <property type="entry name" value="Acyl-CoA N-acyltransferases (Nat)"/>
    <property type="match status" value="1"/>
</dbReference>
<evidence type="ECO:0000259" key="5">
    <source>
        <dbReference type="SMART" id="SM01006"/>
    </source>
</evidence>
<comment type="caution">
    <text evidence="6">The sequence shown here is derived from an EMBL/GenBank/DDBJ whole genome shotgun (WGS) entry which is preliminary data.</text>
</comment>
<dbReference type="PANTHER" id="PTHR31438:SF1">
    <property type="entry name" value="LYSINE N-ACYLTRANSFERASE C17G9.06C-RELATED"/>
    <property type="match status" value="1"/>
</dbReference>
<comment type="function">
    <text evidence="1">Acyltransferase required for the direct transfer of medium- to long-chain fatty acyl moieties from a carrier protein (MbtL) on to the epsilon-amino group of lysine residue in the mycobactin core.</text>
</comment>
<evidence type="ECO:0000313" key="6">
    <source>
        <dbReference type="EMBL" id="MBD1372036.1"/>
    </source>
</evidence>
<evidence type="ECO:0000313" key="7">
    <source>
        <dbReference type="Proteomes" id="UP000661691"/>
    </source>
</evidence>
<sequence length="187" mass="22253">MTGSNEILRSAYLEGIEKNITVRYLTKERDFDVLHDWMKRPYISKFWKMDISTEDFDRYLARTMSMPDREHFMFELDGEPFSFLLTYKVNNEILKDFYEDFEEEDIGVHIVIGERKYIDEKYTVPYFKFGLGFVFDRYRDTNKIIGEPDERNKIIIPSANAAGFRKGDILSLPHKKAQLLVAKRSDF</sequence>
<keyword evidence="7" id="KW-1185">Reference proteome</keyword>
<gene>
    <name evidence="6" type="ORF">IC620_06640</name>
</gene>
<dbReference type="EMBL" id="JACXAH010000008">
    <property type="protein sequence ID" value="MBD1372036.1"/>
    <property type="molecule type" value="Genomic_DNA"/>
</dbReference>
<dbReference type="SMART" id="SM01006">
    <property type="entry name" value="AlcB"/>
    <property type="match status" value="1"/>
</dbReference>
<dbReference type="InterPro" id="IPR016181">
    <property type="entry name" value="Acyl_CoA_acyltransferase"/>
</dbReference>
<accession>A0A926N8F4</accession>
<dbReference type="InterPro" id="IPR019432">
    <property type="entry name" value="Acyltransferase_MbtK/IucB-like"/>
</dbReference>
<dbReference type="Gene3D" id="3.40.630.30">
    <property type="match status" value="1"/>
</dbReference>
<reference evidence="6" key="1">
    <citation type="submission" date="2020-09" db="EMBL/GenBank/DDBJ databases">
        <title>A novel bacterium of genus Hazenella, isolated from South China Sea.</title>
        <authorList>
            <person name="Huang H."/>
            <person name="Mo K."/>
            <person name="Hu Y."/>
        </authorList>
    </citation>
    <scope>NUCLEOTIDE SEQUENCE</scope>
    <source>
        <strain evidence="6">IB182357</strain>
    </source>
</reference>